<evidence type="ECO:0000313" key="1">
    <source>
        <dbReference type="EMBL" id="KAF5377041.1"/>
    </source>
</evidence>
<reference evidence="1 2" key="1">
    <citation type="journal article" date="2020" name="ISME J.">
        <title>Uncovering the hidden diversity of litter-decomposition mechanisms in mushroom-forming fungi.</title>
        <authorList>
            <person name="Floudas D."/>
            <person name="Bentzer J."/>
            <person name="Ahren D."/>
            <person name="Johansson T."/>
            <person name="Persson P."/>
            <person name="Tunlid A."/>
        </authorList>
    </citation>
    <scope>NUCLEOTIDE SEQUENCE [LARGE SCALE GENOMIC DNA]</scope>
    <source>
        <strain evidence="1 2">CBS 406.79</strain>
    </source>
</reference>
<name>A0A8H5H4Y1_9AGAR</name>
<evidence type="ECO:0000313" key="2">
    <source>
        <dbReference type="Proteomes" id="UP000518752"/>
    </source>
</evidence>
<dbReference type="Proteomes" id="UP000518752">
    <property type="component" value="Unassembled WGS sequence"/>
</dbReference>
<protein>
    <submittedName>
        <fullName evidence="1">Uncharacterized protein</fullName>
    </submittedName>
</protein>
<comment type="caution">
    <text evidence="1">The sequence shown here is derived from an EMBL/GenBank/DDBJ whole genome shotgun (WGS) entry which is preliminary data.</text>
</comment>
<dbReference type="AlphaFoldDB" id="A0A8H5H4Y1"/>
<gene>
    <name evidence="1" type="ORF">D9757_007721</name>
</gene>
<organism evidence="1 2">
    <name type="scientific">Collybiopsis confluens</name>
    <dbReference type="NCBI Taxonomy" id="2823264"/>
    <lineage>
        <taxon>Eukaryota</taxon>
        <taxon>Fungi</taxon>
        <taxon>Dikarya</taxon>
        <taxon>Basidiomycota</taxon>
        <taxon>Agaricomycotina</taxon>
        <taxon>Agaricomycetes</taxon>
        <taxon>Agaricomycetidae</taxon>
        <taxon>Agaricales</taxon>
        <taxon>Marasmiineae</taxon>
        <taxon>Omphalotaceae</taxon>
        <taxon>Collybiopsis</taxon>
    </lineage>
</organism>
<keyword evidence="2" id="KW-1185">Reference proteome</keyword>
<accession>A0A8H5H4Y1</accession>
<dbReference type="OrthoDB" id="3194625at2759"/>
<dbReference type="EMBL" id="JAACJN010000086">
    <property type="protein sequence ID" value="KAF5377041.1"/>
    <property type="molecule type" value="Genomic_DNA"/>
</dbReference>
<proteinExistence type="predicted"/>
<sequence length="238" mass="27260">MAGKYDSPEHFLGSEVLEYMEAMVTSIEAKASPPYISPLYEVSTKALSNELRVLLNIVRYEQDGATEQRKLENLQHLDDILQKIYQTTKSCSQLMDGLHSRGKMTAIFRRAADLRRIRELQGEVKMSRVDVERRFIRLKSHWSEPAESTRRRSQDLLNGQQEQQLEVLNMNAPSAVAPRVSRARNKPPAVSTTNLANAIIDGGHFNTGGRDMYHRTVYDYSQNTTIHNYFDGRDRLSE</sequence>